<name>A0A1Q5UDX1_9EURO</name>
<evidence type="ECO:0000313" key="2">
    <source>
        <dbReference type="Proteomes" id="UP000186955"/>
    </source>
</evidence>
<comment type="caution">
    <text evidence="1">The sequence shown here is derived from an EMBL/GenBank/DDBJ whole genome shotgun (WGS) entry which is preliminary data.</text>
</comment>
<dbReference type="Proteomes" id="UP000186955">
    <property type="component" value="Unassembled WGS sequence"/>
</dbReference>
<sequence>MSSIRSSCRSLPFTADSLWRILFRTVPLSWRWYMGGIAAAPAGASANVKFKAPRRIGKLSAAE</sequence>
<organism evidence="1 2">
    <name type="scientific">Penicillium subrubescens</name>
    <dbReference type="NCBI Taxonomy" id="1316194"/>
    <lineage>
        <taxon>Eukaryota</taxon>
        <taxon>Fungi</taxon>
        <taxon>Dikarya</taxon>
        <taxon>Ascomycota</taxon>
        <taxon>Pezizomycotina</taxon>
        <taxon>Eurotiomycetes</taxon>
        <taxon>Eurotiomycetidae</taxon>
        <taxon>Eurotiales</taxon>
        <taxon>Aspergillaceae</taxon>
        <taxon>Penicillium</taxon>
    </lineage>
</organism>
<proteinExistence type="predicted"/>
<accession>A0A1Q5UDX1</accession>
<dbReference type="AlphaFoldDB" id="A0A1Q5UDX1"/>
<protein>
    <submittedName>
        <fullName evidence="1">Uncharacterized protein</fullName>
    </submittedName>
</protein>
<reference evidence="1 2" key="1">
    <citation type="submission" date="2016-10" db="EMBL/GenBank/DDBJ databases">
        <title>Genome sequence of the ascomycete fungus Penicillium subrubescens.</title>
        <authorList>
            <person name="De Vries R.P."/>
            <person name="Peng M."/>
            <person name="Dilokpimol A."/>
            <person name="Hilden K."/>
            <person name="Makela M.R."/>
            <person name="Grigoriev I."/>
            <person name="Riley R."/>
            <person name="Granchi Z."/>
        </authorList>
    </citation>
    <scope>NUCLEOTIDE SEQUENCE [LARGE SCALE GENOMIC DNA]</scope>
    <source>
        <strain evidence="1 2">CBS 132785</strain>
    </source>
</reference>
<evidence type="ECO:0000313" key="1">
    <source>
        <dbReference type="EMBL" id="OKP10671.1"/>
    </source>
</evidence>
<dbReference type="EMBL" id="MNBE01000313">
    <property type="protein sequence ID" value="OKP10671.1"/>
    <property type="molecule type" value="Genomic_DNA"/>
</dbReference>
<gene>
    <name evidence="1" type="ORF">PENSUB_3974</name>
</gene>
<keyword evidence="2" id="KW-1185">Reference proteome</keyword>